<keyword evidence="1 3" id="KW-0175">Coiled coil</keyword>
<dbReference type="InterPro" id="IPR011684">
    <property type="entry name" value="NAB"/>
</dbReference>
<reference evidence="7 8" key="1">
    <citation type="submission" date="2018-10" db="EMBL/GenBank/DDBJ databases">
        <title>A high-quality apple genome assembly.</title>
        <authorList>
            <person name="Hu J."/>
        </authorList>
    </citation>
    <scope>NUCLEOTIDE SEQUENCE [LARGE SCALE GENOMIC DNA]</scope>
    <source>
        <strain evidence="8">cv. HFTH1</strain>
        <tissue evidence="7">Young leaf</tissue>
    </source>
</reference>
<feature type="compositionally biased region" description="Low complexity" evidence="4">
    <location>
        <begin position="183"/>
        <end position="220"/>
    </location>
</feature>
<feature type="domain" description="NAB" evidence="6">
    <location>
        <begin position="69"/>
        <end position="148"/>
    </location>
</feature>
<keyword evidence="5" id="KW-1133">Transmembrane helix</keyword>
<evidence type="ECO:0000256" key="3">
    <source>
        <dbReference type="SAM" id="Coils"/>
    </source>
</evidence>
<dbReference type="Pfam" id="PF07765">
    <property type="entry name" value="KIP1"/>
    <property type="match status" value="1"/>
</dbReference>
<keyword evidence="5" id="KW-0812">Transmembrane</keyword>
<feature type="region of interest" description="Disordered" evidence="4">
    <location>
        <begin position="168"/>
        <end position="237"/>
    </location>
</feature>
<evidence type="ECO:0000256" key="5">
    <source>
        <dbReference type="SAM" id="Phobius"/>
    </source>
</evidence>
<keyword evidence="8" id="KW-1185">Reference proteome</keyword>
<dbReference type="Gene3D" id="1.10.287.1490">
    <property type="match status" value="2"/>
</dbReference>
<dbReference type="PANTHER" id="PTHR32258:SF14">
    <property type="entry name" value="GB|AAF19561.1"/>
    <property type="match status" value="1"/>
</dbReference>
<evidence type="ECO:0000313" key="7">
    <source>
        <dbReference type="EMBL" id="RXI08681.1"/>
    </source>
</evidence>
<keyword evidence="5" id="KW-0472">Membrane</keyword>
<dbReference type="AlphaFoldDB" id="A0A498KNH3"/>
<feature type="coiled-coil region" evidence="3">
    <location>
        <begin position="465"/>
        <end position="492"/>
    </location>
</feature>
<accession>A0A498KNH3</accession>
<evidence type="ECO:0000256" key="4">
    <source>
        <dbReference type="SAM" id="MobiDB-lite"/>
    </source>
</evidence>
<feature type="coiled-coil region" evidence="3">
    <location>
        <begin position="521"/>
        <end position="548"/>
    </location>
</feature>
<name>A0A498KNH3_MALDO</name>
<comment type="similarity">
    <text evidence="2">Belongs to the NET family.</text>
</comment>
<evidence type="ECO:0000256" key="2">
    <source>
        <dbReference type="ARBA" id="ARBA00038006"/>
    </source>
</evidence>
<evidence type="ECO:0000256" key="1">
    <source>
        <dbReference type="ARBA" id="ARBA00023054"/>
    </source>
</evidence>
<dbReference type="SMR" id="A0A498KNH3"/>
<sequence length="592" mass="67521">MYLFFILKKSRFYLKTQKHRLIASLILLIRAGIGSGALSLSLSKSLLLCRSKRSVTMVDMERTELKESDSTGLDNGITPDRSTSMWLVENLEEMDQRIKQMVKLIKEDGDSLPKNDEAFYQKKPELVEEFHRMYRSLAGCYEHLTKEEHKGLGDSEYGFDQGSPLLTPDAKHGLHKSGHQVVGLGISPSSDGSSPALSLKNGSESSSSSSLGSESESLNSPVSNYLVPPPNDDFDSQGWQQKITELETELSSVREKLQMREADLKMEKMRVFELQNQTVELESLASDRENEIRRLLGDLEVTKERRKGLDKEIVKLKDEHAHRISEGAHQMQGLEAQLDLERKHVSELEERIVRYNGDILGLDLEVMQLKSALHDAQEQFSLEKANLQADISSFSEKQVLLDTRVEELSFKSKSLDDEIRQCEADKMEMERLHVVREMALQDEISRLKVEVADRNGHVEAVNKDFDRFKLKYDMLMAEKDELNARAQTLMANVSSRDNQIQEMAGHLSLLRTEHEGLIFGSECAHRLVDELKSRVEELQQEVNRQSVVISDGAEEKREVIRQLCFSLEHYRSGYQELRQAFTGHRRRVVAAA</sequence>
<dbReference type="STRING" id="3750.A0A498KNH3"/>
<dbReference type="PROSITE" id="PS51774">
    <property type="entry name" value="NAB"/>
    <property type="match status" value="1"/>
</dbReference>
<proteinExistence type="inferred from homology"/>
<dbReference type="GO" id="GO:0003779">
    <property type="term" value="F:actin binding"/>
    <property type="evidence" value="ECO:0007669"/>
    <property type="project" value="InterPro"/>
</dbReference>
<dbReference type="EMBL" id="RDQH01000327">
    <property type="protein sequence ID" value="RXI08681.1"/>
    <property type="molecule type" value="Genomic_DNA"/>
</dbReference>
<comment type="caution">
    <text evidence="7">The sequence shown here is derived from an EMBL/GenBank/DDBJ whole genome shotgun (WGS) entry which is preliminary data.</text>
</comment>
<gene>
    <name evidence="7" type="ORF">DVH24_022825</name>
</gene>
<dbReference type="PANTHER" id="PTHR32258">
    <property type="entry name" value="PROTEIN NETWORKED 4A"/>
    <property type="match status" value="1"/>
</dbReference>
<dbReference type="InterPro" id="IPR051861">
    <property type="entry name" value="NET_actin-binding_domain"/>
</dbReference>
<evidence type="ECO:0000313" key="8">
    <source>
        <dbReference type="Proteomes" id="UP000290289"/>
    </source>
</evidence>
<organism evidence="7 8">
    <name type="scientific">Malus domestica</name>
    <name type="common">Apple</name>
    <name type="synonym">Pyrus malus</name>
    <dbReference type="NCBI Taxonomy" id="3750"/>
    <lineage>
        <taxon>Eukaryota</taxon>
        <taxon>Viridiplantae</taxon>
        <taxon>Streptophyta</taxon>
        <taxon>Embryophyta</taxon>
        <taxon>Tracheophyta</taxon>
        <taxon>Spermatophyta</taxon>
        <taxon>Magnoliopsida</taxon>
        <taxon>eudicotyledons</taxon>
        <taxon>Gunneridae</taxon>
        <taxon>Pentapetalae</taxon>
        <taxon>rosids</taxon>
        <taxon>fabids</taxon>
        <taxon>Rosales</taxon>
        <taxon>Rosaceae</taxon>
        <taxon>Amygdaloideae</taxon>
        <taxon>Maleae</taxon>
        <taxon>Malus</taxon>
    </lineage>
</organism>
<protein>
    <recommendedName>
        <fullName evidence="6">NAB domain-containing protein</fullName>
    </recommendedName>
</protein>
<dbReference type="GO" id="GO:0005774">
    <property type="term" value="C:vacuolar membrane"/>
    <property type="evidence" value="ECO:0007669"/>
    <property type="project" value="TreeGrafter"/>
</dbReference>
<evidence type="ECO:0000259" key="6">
    <source>
        <dbReference type="PROSITE" id="PS51774"/>
    </source>
</evidence>
<feature type="transmembrane region" description="Helical" evidence="5">
    <location>
        <begin position="21"/>
        <end position="42"/>
    </location>
</feature>
<feature type="coiled-coil region" evidence="3">
    <location>
        <begin position="299"/>
        <end position="351"/>
    </location>
</feature>
<dbReference type="Proteomes" id="UP000290289">
    <property type="component" value="Chromosome 1"/>
</dbReference>